<accession>A0AAV0CV65</accession>
<keyword evidence="2" id="KW-1185">Reference proteome</keyword>
<gene>
    <name evidence="1" type="ORF">CEPIT_LOCUS9327</name>
</gene>
<evidence type="ECO:0000313" key="2">
    <source>
        <dbReference type="Proteomes" id="UP001152523"/>
    </source>
</evidence>
<evidence type="ECO:0000313" key="1">
    <source>
        <dbReference type="EMBL" id="CAH9085509.1"/>
    </source>
</evidence>
<name>A0AAV0CV65_9ASTE</name>
<dbReference type="EMBL" id="CAMAPF010000051">
    <property type="protein sequence ID" value="CAH9085509.1"/>
    <property type="molecule type" value="Genomic_DNA"/>
</dbReference>
<sequence>MELTTRFNDKSVELLSLSVSFDPKNSYESFNVDAICTLVRKFYPEDFSSQDIRALKFELQHYVHDMIHDIKFQVSTLVKLCEELTKSKRCDSYVKMTRLIHFVLVLLFLLQQ</sequence>
<dbReference type="InterPro" id="IPR055298">
    <property type="entry name" value="AtLOH3-like"/>
</dbReference>
<dbReference type="PANTHER" id="PTHR11697:SF230">
    <property type="entry name" value="ZINC FINGER, MYM DOMAIN CONTAINING 1"/>
    <property type="match status" value="1"/>
</dbReference>
<comment type="caution">
    <text evidence="1">The sequence shown here is derived from an EMBL/GenBank/DDBJ whole genome shotgun (WGS) entry which is preliminary data.</text>
</comment>
<dbReference type="PANTHER" id="PTHR11697">
    <property type="entry name" value="GENERAL TRANSCRIPTION FACTOR 2-RELATED ZINC FINGER PROTEIN"/>
    <property type="match status" value="1"/>
</dbReference>
<proteinExistence type="predicted"/>
<organism evidence="1 2">
    <name type="scientific">Cuscuta epithymum</name>
    <dbReference type="NCBI Taxonomy" id="186058"/>
    <lineage>
        <taxon>Eukaryota</taxon>
        <taxon>Viridiplantae</taxon>
        <taxon>Streptophyta</taxon>
        <taxon>Embryophyta</taxon>
        <taxon>Tracheophyta</taxon>
        <taxon>Spermatophyta</taxon>
        <taxon>Magnoliopsida</taxon>
        <taxon>eudicotyledons</taxon>
        <taxon>Gunneridae</taxon>
        <taxon>Pentapetalae</taxon>
        <taxon>asterids</taxon>
        <taxon>lamiids</taxon>
        <taxon>Solanales</taxon>
        <taxon>Convolvulaceae</taxon>
        <taxon>Cuscuteae</taxon>
        <taxon>Cuscuta</taxon>
        <taxon>Cuscuta subgen. Cuscuta</taxon>
    </lineage>
</organism>
<reference evidence="1" key="1">
    <citation type="submission" date="2022-07" db="EMBL/GenBank/DDBJ databases">
        <authorList>
            <person name="Macas J."/>
            <person name="Novak P."/>
            <person name="Neumann P."/>
        </authorList>
    </citation>
    <scope>NUCLEOTIDE SEQUENCE</scope>
</reference>
<protein>
    <submittedName>
        <fullName evidence="1">Uncharacterized protein</fullName>
    </submittedName>
</protein>
<dbReference type="Proteomes" id="UP001152523">
    <property type="component" value="Unassembled WGS sequence"/>
</dbReference>
<dbReference type="AlphaFoldDB" id="A0AAV0CV65"/>